<gene>
    <name evidence="2" type="ORF">MAR_030508</name>
</gene>
<keyword evidence="1" id="KW-1133">Transmembrane helix</keyword>
<name>A0ABY7F3F3_MYAAR</name>
<feature type="non-terminal residue" evidence="2">
    <location>
        <position position="72"/>
    </location>
</feature>
<keyword evidence="1" id="KW-0812">Transmembrane</keyword>
<dbReference type="EMBL" id="CP111021">
    <property type="protein sequence ID" value="WAR15914.1"/>
    <property type="molecule type" value="Genomic_DNA"/>
</dbReference>
<feature type="transmembrane region" description="Helical" evidence="1">
    <location>
        <begin position="37"/>
        <end position="55"/>
    </location>
</feature>
<keyword evidence="3" id="KW-1185">Reference proteome</keyword>
<reference evidence="2" key="1">
    <citation type="submission" date="2022-11" db="EMBL/GenBank/DDBJ databases">
        <title>Centuries of genome instability and evolution in soft-shell clam transmissible cancer (bioRxiv).</title>
        <authorList>
            <person name="Hart S.F.M."/>
            <person name="Yonemitsu M.A."/>
            <person name="Giersch R.M."/>
            <person name="Beal B.F."/>
            <person name="Arriagada G."/>
            <person name="Davis B.W."/>
            <person name="Ostrander E.A."/>
            <person name="Goff S.P."/>
            <person name="Metzger M.J."/>
        </authorList>
    </citation>
    <scope>NUCLEOTIDE SEQUENCE</scope>
    <source>
        <strain evidence="2">MELC-2E11</strain>
        <tissue evidence="2">Siphon/mantle</tissue>
    </source>
</reference>
<protein>
    <submittedName>
        <fullName evidence="2">Uncharacterized protein</fullName>
    </submittedName>
</protein>
<organism evidence="2 3">
    <name type="scientific">Mya arenaria</name>
    <name type="common">Soft-shell clam</name>
    <dbReference type="NCBI Taxonomy" id="6604"/>
    <lineage>
        <taxon>Eukaryota</taxon>
        <taxon>Metazoa</taxon>
        <taxon>Spiralia</taxon>
        <taxon>Lophotrochozoa</taxon>
        <taxon>Mollusca</taxon>
        <taxon>Bivalvia</taxon>
        <taxon>Autobranchia</taxon>
        <taxon>Heteroconchia</taxon>
        <taxon>Euheterodonta</taxon>
        <taxon>Imparidentia</taxon>
        <taxon>Neoheterodontei</taxon>
        <taxon>Myida</taxon>
        <taxon>Myoidea</taxon>
        <taxon>Myidae</taxon>
        <taxon>Mya</taxon>
    </lineage>
</organism>
<evidence type="ECO:0000256" key="1">
    <source>
        <dbReference type="SAM" id="Phobius"/>
    </source>
</evidence>
<evidence type="ECO:0000313" key="2">
    <source>
        <dbReference type="EMBL" id="WAR15914.1"/>
    </source>
</evidence>
<sequence>MFFSQKVEFHFIAIPVSNNSVIFQTITMVMTQLQSKLVLFGFFVILYLTFTLEAAKDKDSERNFEDLNDRIS</sequence>
<keyword evidence="1" id="KW-0472">Membrane</keyword>
<accession>A0ABY7F3F3</accession>
<evidence type="ECO:0000313" key="3">
    <source>
        <dbReference type="Proteomes" id="UP001164746"/>
    </source>
</evidence>
<proteinExistence type="predicted"/>
<dbReference type="Proteomes" id="UP001164746">
    <property type="component" value="Chromosome 10"/>
</dbReference>